<dbReference type="Proteomes" id="UP000031327">
    <property type="component" value="Unassembled WGS sequence"/>
</dbReference>
<gene>
    <name evidence="6" type="ORF">JF50_05435</name>
</gene>
<evidence type="ECO:0000256" key="1">
    <source>
        <dbReference type="ARBA" id="ARBA00004167"/>
    </source>
</evidence>
<keyword evidence="3" id="KW-1133">Transmembrane helix</keyword>
<evidence type="ECO:0000256" key="2">
    <source>
        <dbReference type="ARBA" id="ARBA00022692"/>
    </source>
</evidence>
<evidence type="ECO:0000313" key="6">
    <source>
        <dbReference type="EMBL" id="KID58150.1"/>
    </source>
</evidence>
<accession>A0A0C1QFS9</accession>
<evidence type="ECO:0000256" key="3">
    <source>
        <dbReference type="ARBA" id="ARBA00022989"/>
    </source>
</evidence>
<dbReference type="PANTHER" id="PTHR36985:SF1">
    <property type="entry name" value="TRANSLOCATION AND ASSEMBLY MODULE SUBUNIT TAMB"/>
    <property type="match status" value="1"/>
</dbReference>
<comment type="subcellular location">
    <subcellularLocation>
        <location evidence="1">Membrane</location>
        <topology evidence="1">Single-pass membrane protein</topology>
    </subcellularLocation>
</comment>
<feature type="domain" description="Translocation and assembly module TamB C-terminal" evidence="5">
    <location>
        <begin position="907"/>
        <end position="1241"/>
    </location>
</feature>
<evidence type="ECO:0000313" key="7">
    <source>
        <dbReference type="Proteomes" id="UP000031327"/>
    </source>
</evidence>
<dbReference type="InterPro" id="IPR007452">
    <property type="entry name" value="TamB_C"/>
</dbReference>
<protein>
    <recommendedName>
        <fullName evidence="5">Translocation and assembly module TamB C-terminal domain-containing protein</fullName>
    </recommendedName>
</protein>
<dbReference type="Pfam" id="PF04357">
    <property type="entry name" value="TamB"/>
    <property type="match status" value="1"/>
</dbReference>
<proteinExistence type="predicted"/>
<dbReference type="AlphaFoldDB" id="A0A0C1QFS9"/>
<keyword evidence="2" id="KW-0812">Transmembrane</keyword>
<dbReference type="PANTHER" id="PTHR36985">
    <property type="entry name" value="TRANSLOCATION AND ASSEMBLY MODULE SUBUNIT TAMB"/>
    <property type="match status" value="1"/>
</dbReference>
<dbReference type="GO" id="GO:0005886">
    <property type="term" value="C:plasma membrane"/>
    <property type="evidence" value="ECO:0007669"/>
    <property type="project" value="InterPro"/>
</dbReference>
<comment type="caution">
    <text evidence="6">The sequence shown here is derived from an EMBL/GenBank/DDBJ whole genome shotgun (WGS) entry which is preliminary data.</text>
</comment>
<dbReference type="EMBL" id="JWIC01000004">
    <property type="protein sequence ID" value="KID58150.1"/>
    <property type="molecule type" value="Genomic_DNA"/>
</dbReference>
<reference evidence="6 7" key="1">
    <citation type="submission" date="2014-12" db="EMBL/GenBank/DDBJ databases">
        <title>Draft Genome Sequence of Pseudoalteromonas luteoviolacea HI1.</title>
        <authorList>
            <person name="Asahina A.Y."/>
            <person name="Hadfield M.G."/>
        </authorList>
    </citation>
    <scope>NUCLEOTIDE SEQUENCE [LARGE SCALE GENOMIC DNA]</scope>
    <source>
        <strain evidence="6 7">HI1</strain>
    </source>
</reference>
<evidence type="ECO:0000256" key="4">
    <source>
        <dbReference type="ARBA" id="ARBA00023136"/>
    </source>
</evidence>
<dbReference type="GO" id="GO:0097347">
    <property type="term" value="C:TAM protein secretion complex"/>
    <property type="evidence" value="ECO:0007669"/>
    <property type="project" value="TreeGrafter"/>
</dbReference>
<organism evidence="6 7">
    <name type="scientific">Pseudoalteromonas luteoviolacea</name>
    <dbReference type="NCBI Taxonomy" id="43657"/>
    <lineage>
        <taxon>Bacteria</taxon>
        <taxon>Pseudomonadati</taxon>
        <taxon>Pseudomonadota</taxon>
        <taxon>Gammaproteobacteria</taxon>
        <taxon>Alteromonadales</taxon>
        <taxon>Pseudoalteromonadaceae</taxon>
        <taxon>Pseudoalteromonas</taxon>
    </lineage>
</organism>
<name>A0A0C1QFS9_9GAMM</name>
<evidence type="ECO:0000259" key="5">
    <source>
        <dbReference type="Pfam" id="PF04357"/>
    </source>
</evidence>
<dbReference type="GO" id="GO:0009306">
    <property type="term" value="P:protein secretion"/>
    <property type="evidence" value="ECO:0007669"/>
    <property type="project" value="InterPro"/>
</dbReference>
<keyword evidence="4" id="KW-0472">Membrane</keyword>
<sequence>MNQFDVFSVLKRKWVAVLSCIILLLLLLIKTHLGNRVAIALVTSWVPGLHVALDSGRLLSGGLTNISYETQGVSISINDMRLTVRWFDCATLCISLKSTGIKVSVAGASSTKDESVDSPTSGSVNEQTNSYLSLPVSIGIETLSIETIDVDTANMALVVDDFEFTALGKGDKLNVSQLSAQSVEVKSVQASVNNELNIPEQLAPMVLPDIFFPLNLDVNKVLLSRFMYLAPEQQPIELNELSLAMKVDHQLVQIEQFELTHQDFSSYIDLHVNLGTYRVEGVAGFGMPAGAAVMVVKGNMDQLSLHGRASGHVDAKLDLQISPTALNWPYQVEAQLSNAAIAEVGELTQFTIVSDGDLNNYRAQVKGTIDASESLGRSERVSIEAAALGSLSQLKVESSRIAMGEAFTELAGQISWQNGLQANAQGALFELPLPNLGLKRSAALSGQYDVALSSLEDSWLMKINELDLHGVIADMPLNISISGDVNDQYIGKLKRAEVQYGNSSIKVTGSLAEEVDLKLQANINHSANTVLPVNAVLGGHVKVVGSVFEPFIDLNLAIDQISTADFSLQQGNIVAQLDSKNNYQSNIELYASDVDFSQLNNAKLRFELRGDRAAHDASIVFGNMQRSFSANVSGHIDKDIWRGQVEQSTFEFDALNGELAEPVSLKVGLAQLAIADHCWRFNQGQACLKAQVSEQQGDAQLRLEHIALQDTQKWIGNGVTLDGELNGHANVSVLKGDIDDFNSQLQVNQARITIVPSDEVVQNTGGLPARTMNIDEFKVSASGTMDQLQTQWHVEFEKLGLFKGELSFADLQQEKHASGYIEIDGVNLHEFTPHARTLTWPDIDLTGEIDGRVNFSGDVLDPIFSGQLRAKQISVQSSYLPLQVTQLNLSADFIDRQVKVLGDLKTPQEGMGQLAGDINWQSGLQFNANMKGRELLLTPMSGVQVAISPDLTVKYERQLLDLAGEVVIPFARFTLDTLPEGAVLVSDDQVIVDDLATKDDELFVDYQTDVDIKLLDDVRISALGLDAYLTGALDIERQSGNALLMGGEVSLREGKFTAFGQDLIIEQGLLGFNGAPDKPYLNIRAIRNPDTTANDVIAGVMATGSVTSPHLTIFSEPALDQARALEYLLNGEPLGASDGSSNTLLAQFLLAKGIDKSKGLFTKAGKKLGLRDINLAAKGSGDDTQVELSGYITPSVQVSYRVGVFASLSEIAVRYRIFSKLYIEATSGLYDSIDLLYKFDWGD</sequence>